<dbReference type="GO" id="GO:0006644">
    <property type="term" value="P:phospholipid metabolic process"/>
    <property type="evidence" value="ECO:0007669"/>
    <property type="project" value="InterPro"/>
</dbReference>
<dbReference type="AlphaFoldDB" id="A0A3S3RV82"/>
<dbReference type="GO" id="GO:0050482">
    <property type="term" value="P:arachidonate secretion"/>
    <property type="evidence" value="ECO:0007669"/>
    <property type="project" value="InterPro"/>
</dbReference>
<dbReference type="GO" id="GO:0004623">
    <property type="term" value="F:phospholipase A2 activity"/>
    <property type="evidence" value="ECO:0007669"/>
    <property type="project" value="InterPro"/>
</dbReference>
<evidence type="ECO:0000256" key="2">
    <source>
        <dbReference type="ARBA" id="ARBA00022525"/>
    </source>
</evidence>
<reference evidence="4 6" key="1">
    <citation type="journal article" date="2018" name="Gigascience">
        <title>Genomes of trombidid mites reveal novel predicted allergens and laterally-transferred genes associated with secondary metabolism.</title>
        <authorList>
            <person name="Dong X."/>
            <person name="Chaisiri K."/>
            <person name="Xia D."/>
            <person name="Armstrong S.D."/>
            <person name="Fang Y."/>
            <person name="Donnelly M.J."/>
            <person name="Kadowaki T."/>
            <person name="McGarry J.W."/>
            <person name="Darby A.C."/>
            <person name="Makepeace B.L."/>
        </authorList>
    </citation>
    <scope>NUCLEOTIDE SEQUENCE [LARGE SCALE GENOMIC DNA]</scope>
    <source>
        <strain evidence="4">UoL-WK</strain>
    </source>
</reference>
<dbReference type="EMBL" id="NCKU01004027">
    <property type="protein sequence ID" value="RWS06545.1"/>
    <property type="molecule type" value="Genomic_DNA"/>
</dbReference>
<dbReference type="InterPro" id="IPR036444">
    <property type="entry name" value="PLipase_A2_dom_sf"/>
</dbReference>
<dbReference type="STRING" id="1965070.A0A3S3RV82"/>
<dbReference type="InterPro" id="IPR033113">
    <property type="entry name" value="PLA2_histidine"/>
</dbReference>
<sequence length="114" mass="12730">MSQSNVNFAKKSQFNLGALGRKPVNDQVNGCGTNKIAPVVNLFLNKKHIDCCNAHDLCYSDCTIKKAECDLKLKECFLQVHNEKLADLIYSVLQTQLACEAFLMAQEKSCNCKK</sequence>
<dbReference type="GO" id="GO:0005576">
    <property type="term" value="C:extracellular region"/>
    <property type="evidence" value="ECO:0007669"/>
    <property type="project" value="UniProtKB-SubCell"/>
</dbReference>
<accession>A0A3S3RV82</accession>
<comment type="caution">
    <text evidence="4">The sequence shown here is derived from an EMBL/GenBank/DDBJ whole genome shotgun (WGS) entry which is preliminary data.</text>
</comment>
<evidence type="ECO:0000313" key="5">
    <source>
        <dbReference type="EMBL" id="RWS06545.1"/>
    </source>
</evidence>
<evidence type="ECO:0000313" key="6">
    <source>
        <dbReference type="Proteomes" id="UP000285301"/>
    </source>
</evidence>
<reference evidence="4" key="2">
    <citation type="submission" date="2018-11" db="EMBL/GenBank/DDBJ databases">
        <title>Trombidioid mite genomics.</title>
        <authorList>
            <person name="Dong X."/>
        </authorList>
    </citation>
    <scope>NUCLEOTIDE SEQUENCE</scope>
    <source>
        <strain evidence="4">UoL-WK</strain>
    </source>
</reference>
<evidence type="ECO:0000313" key="3">
    <source>
        <dbReference type="EMBL" id="RWS03764.1"/>
    </source>
</evidence>
<dbReference type="OrthoDB" id="3935740at2759"/>
<evidence type="ECO:0000313" key="4">
    <source>
        <dbReference type="EMBL" id="RWS06505.1"/>
    </source>
</evidence>
<keyword evidence="2" id="KW-0964">Secreted</keyword>
<protein>
    <submittedName>
        <fullName evidence="4">Group XIIA secretory phospholipase A2-like protein</fullName>
    </submittedName>
</protein>
<gene>
    <name evidence="5" type="ORF">B4U79_19065</name>
    <name evidence="4" type="ORF">B4U79_19068</name>
    <name evidence="3" type="ORF">B4U79_19112</name>
</gene>
<comment type="subcellular location">
    <subcellularLocation>
        <location evidence="1">Secreted</location>
    </subcellularLocation>
</comment>
<organism evidence="4 6">
    <name type="scientific">Dinothrombium tinctorium</name>
    <dbReference type="NCBI Taxonomy" id="1965070"/>
    <lineage>
        <taxon>Eukaryota</taxon>
        <taxon>Metazoa</taxon>
        <taxon>Ecdysozoa</taxon>
        <taxon>Arthropoda</taxon>
        <taxon>Chelicerata</taxon>
        <taxon>Arachnida</taxon>
        <taxon>Acari</taxon>
        <taxon>Acariformes</taxon>
        <taxon>Trombidiformes</taxon>
        <taxon>Prostigmata</taxon>
        <taxon>Anystina</taxon>
        <taxon>Parasitengona</taxon>
        <taxon>Trombidioidea</taxon>
        <taxon>Trombidiidae</taxon>
        <taxon>Dinothrombium</taxon>
    </lineage>
</organism>
<dbReference type="SUPFAM" id="SSF48619">
    <property type="entry name" value="Phospholipase A2, PLA2"/>
    <property type="match status" value="1"/>
</dbReference>
<dbReference type="PROSITE" id="PS00118">
    <property type="entry name" value="PA2_HIS"/>
    <property type="match status" value="1"/>
</dbReference>
<proteinExistence type="predicted"/>
<dbReference type="Proteomes" id="UP000285301">
    <property type="component" value="Unassembled WGS sequence"/>
</dbReference>
<keyword evidence="6" id="KW-1185">Reference proteome</keyword>
<name>A0A3S3RV82_9ACAR</name>
<dbReference type="EMBL" id="NCKU01006180">
    <property type="protein sequence ID" value="RWS03764.1"/>
    <property type="molecule type" value="Genomic_DNA"/>
</dbReference>
<dbReference type="EMBL" id="NCKU01004062">
    <property type="protein sequence ID" value="RWS06505.1"/>
    <property type="molecule type" value="Genomic_DNA"/>
</dbReference>
<evidence type="ECO:0000256" key="1">
    <source>
        <dbReference type="ARBA" id="ARBA00004613"/>
    </source>
</evidence>